<evidence type="ECO:0000313" key="1">
    <source>
        <dbReference type="EMBL" id="MEE6129138.1"/>
    </source>
</evidence>
<dbReference type="Gene3D" id="3.40.50.300">
    <property type="entry name" value="P-loop containing nucleotide triphosphate hydrolases"/>
    <property type="match status" value="1"/>
</dbReference>
<dbReference type="SUPFAM" id="SSF52540">
    <property type="entry name" value="P-loop containing nucleoside triphosphate hydrolases"/>
    <property type="match status" value="1"/>
</dbReference>
<evidence type="ECO:0008006" key="3">
    <source>
        <dbReference type="Google" id="ProtNLM"/>
    </source>
</evidence>
<organism evidence="1 2">
    <name type="scientific">Chryseobacterium arthrosphaerae</name>
    <dbReference type="NCBI Taxonomy" id="651561"/>
    <lineage>
        <taxon>Bacteria</taxon>
        <taxon>Pseudomonadati</taxon>
        <taxon>Bacteroidota</taxon>
        <taxon>Flavobacteriia</taxon>
        <taxon>Flavobacteriales</taxon>
        <taxon>Weeksellaceae</taxon>
        <taxon>Chryseobacterium group</taxon>
        <taxon>Chryseobacterium</taxon>
    </lineage>
</organism>
<keyword evidence="2" id="KW-1185">Reference proteome</keyword>
<dbReference type="RefSeq" id="WP_330937446.1">
    <property type="nucleotide sequence ID" value="NZ_JAZGJU010000040.1"/>
</dbReference>
<evidence type="ECO:0000313" key="2">
    <source>
        <dbReference type="Proteomes" id="UP001350005"/>
    </source>
</evidence>
<name>A0ABU7R2V6_9FLAO</name>
<dbReference type="Proteomes" id="UP001350005">
    <property type="component" value="Unassembled WGS sequence"/>
</dbReference>
<accession>A0ABU7R2V6</accession>
<dbReference type="EMBL" id="JAZGJU010000040">
    <property type="protein sequence ID" value="MEE6129138.1"/>
    <property type="molecule type" value="Genomic_DNA"/>
</dbReference>
<dbReference type="InterPro" id="IPR027417">
    <property type="entry name" value="P-loop_NTPase"/>
</dbReference>
<gene>
    <name evidence="1" type="ORF">V2E39_17185</name>
</gene>
<reference evidence="1 2" key="1">
    <citation type="submission" date="2024-01" db="EMBL/GenBank/DDBJ databases">
        <title>Whole genome of Chryseobacterium arthrosphaerae NNCa 2741.</title>
        <authorList>
            <person name="Boriskina E.V."/>
            <person name="Gordinskaya N.A."/>
            <person name="Kropotov V.S."/>
            <person name="Alekseeva A.E."/>
            <person name="Makhova M.A."/>
            <person name="Kryazhev D.V."/>
            <person name="Shkurkina I.S."/>
        </authorList>
    </citation>
    <scope>NUCLEOTIDE SEQUENCE [LARGE SCALE GENOMIC DNA]</scope>
    <source>
        <strain evidence="1 2">NNCa 2741</strain>
    </source>
</reference>
<proteinExistence type="predicted"/>
<sequence>MAFIDLMGRTQQRMRSIRENGELDPIHFGFKTWNKYDEGRYIMGSRKTTILIGGEPNHGKSQFTNELVMQLIEKYNFKVALFTTESGDVEKVFAQFCGMYQGKPYSKIKPDGSKNQFVMSDDEADEAEHFLLDKLYVFKQDRKDTSYQTLNNIYKELEKAEQLYGIKFDTLVIDPIYDVDDFEPKASEVLRCLNRINLEAEENNRYDIIVNHVAETQKLTDNKTGRRRKLLALADEFYGGKNNNRKAMLQVLVHRPEPNVDENGRWLSGHENESIVVRPNQTNIHILKVKPEGIAKWGIYDIYYDWKSRRYYEDYLQNEMPVFAFADCTKFYDRNPVGSVNINQFRFTPEQAFGNEQRTITTEPVYTGDDDDDFPF</sequence>
<comment type="caution">
    <text evidence="1">The sequence shown here is derived from an EMBL/GenBank/DDBJ whole genome shotgun (WGS) entry which is preliminary data.</text>
</comment>
<protein>
    <recommendedName>
        <fullName evidence="3">SF4 helicase domain-containing protein</fullName>
    </recommendedName>
</protein>